<reference evidence="2 3" key="1">
    <citation type="submission" date="2019-07" db="EMBL/GenBank/DDBJ databases">
        <title>Whole genome shotgun sequence of Rhodospirillum oryzae NBRC 107573.</title>
        <authorList>
            <person name="Hosoyama A."/>
            <person name="Uohara A."/>
            <person name="Ohji S."/>
            <person name="Ichikawa N."/>
        </authorList>
    </citation>
    <scope>NUCLEOTIDE SEQUENCE [LARGE SCALE GENOMIC DNA]</scope>
    <source>
        <strain evidence="2 3">NBRC 107573</strain>
    </source>
</reference>
<dbReference type="SUPFAM" id="SSF48150">
    <property type="entry name" value="DNA-glycosylase"/>
    <property type="match status" value="1"/>
</dbReference>
<proteinExistence type="predicted"/>
<dbReference type="EMBL" id="BJZO01000063">
    <property type="protein sequence ID" value="GEO82145.1"/>
    <property type="molecule type" value="Genomic_DNA"/>
</dbReference>
<dbReference type="RefSeq" id="WP_147164160.1">
    <property type="nucleotide sequence ID" value="NZ_BJZO01000063.1"/>
</dbReference>
<sequence length="188" mass="21165">MSWYCDVAPGHPLHGPYHDHEYGVPRTDETVLFERLCLEIFQAGLSWELILRRRPGLGEAFAGFVVDTLAAWSDEDQARVLQDPRIIRNRRKVAAVVENARRVQALRASHGGFAGWLRAHHPRDLPAWVRLFRATFVFTGPEVVNEFLMSLGLLPGAHRPDCPAALRLAAVPSPWDEGRQEQTEKEGG</sequence>
<keyword evidence="3" id="KW-1185">Reference proteome</keyword>
<evidence type="ECO:0000313" key="2">
    <source>
        <dbReference type="EMBL" id="GEO82145.1"/>
    </source>
</evidence>
<dbReference type="InterPro" id="IPR052891">
    <property type="entry name" value="DNA-3mA_glycosylase"/>
</dbReference>
<dbReference type="InterPro" id="IPR005019">
    <property type="entry name" value="Adenine_glyco"/>
</dbReference>
<dbReference type="PANTHER" id="PTHR30037">
    <property type="entry name" value="DNA-3-METHYLADENINE GLYCOSYLASE 1"/>
    <property type="match status" value="1"/>
</dbReference>
<dbReference type="Proteomes" id="UP000321567">
    <property type="component" value="Unassembled WGS sequence"/>
</dbReference>
<evidence type="ECO:0000256" key="1">
    <source>
        <dbReference type="PIRSR" id="PIRSR605019-1"/>
    </source>
</evidence>
<dbReference type="AlphaFoldDB" id="A0A512H9M1"/>
<keyword evidence="1" id="KW-0479">Metal-binding</keyword>
<name>A0A512H9M1_9PROT</name>
<dbReference type="OrthoDB" id="9807664at2"/>
<dbReference type="Gene3D" id="1.10.340.30">
    <property type="entry name" value="Hypothetical protein, domain 2"/>
    <property type="match status" value="1"/>
</dbReference>
<evidence type="ECO:0000313" key="3">
    <source>
        <dbReference type="Proteomes" id="UP000321567"/>
    </source>
</evidence>
<keyword evidence="1" id="KW-0862">Zinc</keyword>
<dbReference type="GO" id="GO:0006284">
    <property type="term" value="P:base-excision repair"/>
    <property type="evidence" value="ECO:0007669"/>
    <property type="project" value="InterPro"/>
</dbReference>
<protein>
    <submittedName>
        <fullName evidence="2">DNA-3-methyladenine glycosylase I</fullName>
    </submittedName>
</protein>
<comment type="caution">
    <text evidence="2">The sequence shown here is derived from an EMBL/GenBank/DDBJ whole genome shotgun (WGS) entry which is preliminary data.</text>
</comment>
<gene>
    <name evidence="2" type="ORF">ROR02_22760</name>
</gene>
<feature type="binding site" evidence="1">
    <location>
        <position position="18"/>
    </location>
    <ligand>
        <name>Zn(2+)</name>
        <dbReference type="ChEBI" id="CHEBI:29105"/>
    </ligand>
</feature>
<dbReference type="PANTHER" id="PTHR30037:SF4">
    <property type="entry name" value="DNA-3-METHYLADENINE GLYCOSYLASE I"/>
    <property type="match status" value="1"/>
</dbReference>
<accession>A0A512H9M1</accession>
<dbReference type="GO" id="GO:0046872">
    <property type="term" value="F:metal ion binding"/>
    <property type="evidence" value="ECO:0007669"/>
    <property type="project" value="UniProtKB-KW"/>
</dbReference>
<dbReference type="GO" id="GO:0008725">
    <property type="term" value="F:DNA-3-methyladenine glycosylase activity"/>
    <property type="evidence" value="ECO:0007669"/>
    <property type="project" value="InterPro"/>
</dbReference>
<feature type="binding site" evidence="1">
    <location>
        <position position="5"/>
    </location>
    <ligand>
        <name>Zn(2+)</name>
        <dbReference type="ChEBI" id="CHEBI:29105"/>
    </ligand>
</feature>
<organism evidence="2 3">
    <name type="scientific">Pararhodospirillum oryzae</name>
    <dbReference type="NCBI Taxonomy" id="478448"/>
    <lineage>
        <taxon>Bacteria</taxon>
        <taxon>Pseudomonadati</taxon>
        <taxon>Pseudomonadota</taxon>
        <taxon>Alphaproteobacteria</taxon>
        <taxon>Rhodospirillales</taxon>
        <taxon>Rhodospirillaceae</taxon>
        <taxon>Pararhodospirillum</taxon>
    </lineage>
</organism>
<dbReference type="InterPro" id="IPR011257">
    <property type="entry name" value="DNA_glycosylase"/>
</dbReference>
<dbReference type="Pfam" id="PF03352">
    <property type="entry name" value="Adenine_glyco"/>
    <property type="match status" value="1"/>
</dbReference>